<evidence type="ECO:0000313" key="4">
    <source>
        <dbReference type="Proteomes" id="UP000826656"/>
    </source>
</evidence>
<gene>
    <name evidence="3" type="ORF">KY290_021977</name>
</gene>
<feature type="compositionally biased region" description="Acidic residues" evidence="1">
    <location>
        <begin position="223"/>
        <end position="232"/>
    </location>
</feature>
<feature type="compositionally biased region" description="Polar residues" evidence="1">
    <location>
        <begin position="186"/>
        <end position="195"/>
    </location>
</feature>
<evidence type="ECO:0000259" key="2">
    <source>
        <dbReference type="Pfam" id="PF26130"/>
    </source>
</evidence>
<dbReference type="InterPro" id="IPR058594">
    <property type="entry name" value="PB1-like_dom_pln"/>
</dbReference>
<sequence>MATKYLNLRFKFGGILVSEVGSVYDGGRTEYVENVDEDYLSIPELANYAKSFGISKLEKGYAVPSLGGDLVELKNDMNICNIALFMHDGDTIDIYVRHDTILEDVGPTEGQISQSLSQVGESFNAHGEYDDSLTAQPKNPDLGLCSSSSFPFSERVENDGVAGVQQETDDGYSSIDCTDTEEEVESNVQQGTGPSIQEKVEPSAQENAEEDIDNDSICSDQSIDYESDVHEE</sequence>
<accession>A0ABQ7V4M9</accession>
<evidence type="ECO:0000313" key="3">
    <source>
        <dbReference type="EMBL" id="KAH0758484.1"/>
    </source>
</evidence>
<dbReference type="EMBL" id="JAIVGD010000015">
    <property type="protein sequence ID" value="KAH0758484.1"/>
    <property type="molecule type" value="Genomic_DNA"/>
</dbReference>
<dbReference type="Pfam" id="PF26130">
    <property type="entry name" value="PB1-like"/>
    <property type="match status" value="1"/>
</dbReference>
<keyword evidence="4" id="KW-1185">Reference proteome</keyword>
<organism evidence="3 4">
    <name type="scientific">Solanum tuberosum</name>
    <name type="common">Potato</name>
    <dbReference type="NCBI Taxonomy" id="4113"/>
    <lineage>
        <taxon>Eukaryota</taxon>
        <taxon>Viridiplantae</taxon>
        <taxon>Streptophyta</taxon>
        <taxon>Embryophyta</taxon>
        <taxon>Tracheophyta</taxon>
        <taxon>Spermatophyta</taxon>
        <taxon>Magnoliopsida</taxon>
        <taxon>eudicotyledons</taxon>
        <taxon>Gunneridae</taxon>
        <taxon>Pentapetalae</taxon>
        <taxon>asterids</taxon>
        <taxon>lamiids</taxon>
        <taxon>Solanales</taxon>
        <taxon>Solanaceae</taxon>
        <taxon>Solanoideae</taxon>
        <taxon>Solaneae</taxon>
        <taxon>Solanum</taxon>
    </lineage>
</organism>
<proteinExistence type="predicted"/>
<dbReference type="Proteomes" id="UP000826656">
    <property type="component" value="Unassembled WGS sequence"/>
</dbReference>
<comment type="caution">
    <text evidence="3">The sequence shown here is derived from an EMBL/GenBank/DDBJ whole genome shotgun (WGS) entry which is preliminary data.</text>
</comment>
<evidence type="ECO:0000256" key="1">
    <source>
        <dbReference type="SAM" id="MobiDB-lite"/>
    </source>
</evidence>
<reference evidence="3 4" key="1">
    <citation type="journal article" date="2021" name="bioRxiv">
        <title>Chromosome-scale and haplotype-resolved genome assembly of a tetraploid potato cultivar.</title>
        <authorList>
            <person name="Sun H."/>
            <person name="Jiao W.-B."/>
            <person name="Krause K."/>
            <person name="Campoy J.A."/>
            <person name="Goel M."/>
            <person name="Folz-Donahue K."/>
            <person name="Kukat C."/>
            <person name="Huettel B."/>
            <person name="Schneeberger K."/>
        </authorList>
    </citation>
    <scope>NUCLEOTIDE SEQUENCE [LARGE SCALE GENOMIC DNA]</scope>
    <source>
        <strain evidence="3">SolTubOtavaFocal</strain>
        <tissue evidence="3">Leaves</tissue>
    </source>
</reference>
<name>A0ABQ7V4M9_SOLTU</name>
<feature type="domain" description="PB1-like" evidence="2">
    <location>
        <begin position="5"/>
        <end position="98"/>
    </location>
</feature>
<protein>
    <recommendedName>
        <fullName evidence="2">PB1-like domain-containing protein</fullName>
    </recommendedName>
</protein>
<feature type="region of interest" description="Disordered" evidence="1">
    <location>
        <begin position="161"/>
        <end position="232"/>
    </location>
</feature>